<dbReference type="InterPro" id="IPR029063">
    <property type="entry name" value="SAM-dependent_MTases_sf"/>
</dbReference>
<dbReference type="GO" id="GO:0009307">
    <property type="term" value="P:DNA restriction-modification system"/>
    <property type="evidence" value="ECO:0007669"/>
    <property type="project" value="InterPro"/>
</dbReference>
<dbReference type="Proteomes" id="UP000012149">
    <property type="component" value="Unassembled WGS sequence"/>
</dbReference>
<dbReference type="PANTHER" id="PTHR30481:SF4">
    <property type="entry name" value="SITE-SPECIFIC DNA-METHYLTRANSFERASE (ADENINE-SPECIFIC)"/>
    <property type="match status" value="1"/>
</dbReference>
<gene>
    <name evidence="4" type="ORF">LEP1GSC161_0289</name>
</gene>
<dbReference type="InterPro" id="IPR012327">
    <property type="entry name" value="MeTrfase_D12"/>
</dbReference>
<evidence type="ECO:0000256" key="1">
    <source>
        <dbReference type="ARBA" id="ARBA00022603"/>
    </source>
</evidence>
<dbReference type="GO" id="GO:0032259">
    <property type="term" value="P:methylation"/>
    <property type="evidence" value="ECO:0007669"/>
    <property type="project" value="UniProtKB-KW"/>
</dbReference>
<dbReference type="Pfam" id="PF02086">
    <property type="entry name" value="MethyltransfD12"/>
    <property type="match status" value="1"/>
</dbReference>
<evidence type="ECO:0000313" key="5">
    <source>
        <dbReference type="Proteomes" id="UP000012149"/>
    </source>
</evidence>
<dbReference type="GO" id="GO:0006298">
    <property type="term" value="P:mismatch repair"/>
    <property type="evidence" value="ECO:0007669"/>
    <property type="project" value="TreeGrafter"/>
</dbReference>
<keyword evidence="2 4" id="KW-0808">Transferase</keyword>
<dbReference type="GO" id="GO:0043565">
    <property type="term" value="F:sequence-specific DNA binding"/>
    <property type="evidence" value="ECO:0007669"/>
    <property type="project" value="TreeGrafter"/>
</dbReference>
<dbReference type="PRINTS" id="PR00505">
    <property type="entry name" value="D12N6MTFRASE"/>
</dbReference>
<accession>M6VSC8</accession>
<dbReference type="EMBL" id="AKWE02000017">
    <property type="protein sequence ID" value="EMO59730.1"/>
    <property type="molecule type" value="Genomic_DNA"/>
</dbReference>
<dbReference type="AlphaFoldDB" id="M6VSC8"/>
<keyword evidence="3" id="KW-0949">S-adenosyl-L-methionine</keyword>
<protein>
    <submittedName>
        <fullName evidence="4">D12 class N6 adenine-specific DNA methyltransferase</fullName>
    </submittedName>
</protein>
<dbReference type="Gene3D" id="3.40.50.150">
    <property type="entry name" value="Vaccinia Virus protein VP39"/>
    <property type="match status" value="2"/>
</dbReference>
<evidence type="ECO:0000256" key="2">
    <source>
        <dbReference type="ARBA" id="ARBA00022679"/>
    </source>
</evidence>
<evidence type="ECO:0000313" key="4">
    <source>
        <dbReference type="EMBL" id="EMO59730.1"/>
    </source>
</evidence>
<dbReference type="GO" id="GO:1904047">
    <property type="term" value="F:S-adenosyl-L-methionine binding"/>
    <property type="evidence" value="ECO:0007669"/>
    <property type="project" value="TreeGrafter"/>
</dbReference>
<sequence>MITRPVLKYNGGKWLLGPWIRSFFPEHETFVEGFGGGGSITIQKERATREFYFDIDSEVANFMWTMSHRDSAKELIRRIYWTPYAREIHAWAVSETISTDPIDRALKFYCKCWMDRNYVRGKSFRLYGNMDSSGGHLPASLWANVRNLYQIAKRFRGVTVECKPYIQIASSLDSLTTLHYLDPPYLGSVRGSGELYIHEMKSALAHARLLKFILKLEGMVIISGYPSGLYARMLETQGWKMVTKETRDNKRRERIEALWLNPLVQQRLAEREPELFEARV</sequence>
<name>M6VSC8_9LEPT</name>
<proteinExistence type="predicted"/>
<dbReference type="GO" id="GO:0009007">
    <property type="term" value="F:site-specific DNA-methyltransferase (adenine-specific) activity"/>
    <property type="evidence" value="ECO:0007669"/>
    <property type="project" value="UniProtKB-EC"/>
</dbReference>
<dbReference type="SUPFAM" id="SSF53335">
    <property type="entry name" value="S-adenosyl-L-methionine-dependent methyltransferases"/>
    <property type="match status" value="1"/>
</dbReference>
<reference evidence="4 5" key="1">
    <citation type="submission" date="2013-01" db="EMBL/GenBank/DDBJ databases">
        <authorList>
            <person name="Harkins D.M."/>
            <person name="Durkin A.S."/>
            <person name="Brinkac L.M."/>
            <person name="Haft D.H."/>
            <person name="Selengut J.D."/>
            <person name="Sanka R."/>
            <person name="DePew J."/>
            <person name="Purushe J."/>
            <person name="Matthias M.A."/>
            <person name="Vinetz J.M."/>
            <person name="Sutton G.G."/>
            <person name="Nierman W.C."/>
            <person name="Fouts D.E."/>
        </authorList>
    </citation>
    <scope>NUCLEOTIDE SEQUENCE [LARGE SCALE GENOMIC DNA]</scope>
    <source>
        <strain evidence="4 5">CBC1416</strain>
    </source>
</reference>
<evidence type="ECO:0000256" key="3">
    <source>
        <dbReference type="ARBA" id="ARBA00022691"/>
    </source>
</evidence>
<keyword evidence="1 4" id="KW-0489">Methyltransferase</keyword>
<organism evidence="4 5">
    <name type="scientific">Leptospira santarosai str. CBC1416</name>
    <dbReference type="NCBI Taxonomy" id="1193059"/>
    <lineage>
        <taxon>Bacteria</taxon>
        <taxon>Pseudomonadati</taxon>
        <taxon>Spirochaetota</taxon>
        <taxon>Spirochaetia</taxon>
        <taxon>Leptospirales</taxon>
        <taxon>Leptospiraceae</taxon>
        <taxon>Leptospira</taxon>
    </lineage>
</organism>
<dbReference type="PANTHER" id="PTHR30481">
    <property type="entry name" value="DNA ADENINE METHYLASE"/>
    <property type="match status" value="1"/>
</dbReference>
<comment type="caution">
    <text evidence="4">The sequence shown here is derived from an EMBL/GenBank/DDBJ whole genome shotgun (WGS) entry which is preliminary data.</text>
</comment>